<sequence length="403" mass="43456">MREAKTCFINIRTSFTEVNNMKNVINTMKVWTENHAKTAIAVAIAIIAVIALLVAGMTGVFGSKPADTASSKSAMTTEVPANTEKTSVTINVEADDKVTEASTPAIVHVQSTDTREEPVDLYHAVDSGKKTDTVEVSPGEYKVTVTGVINNDGSIAKPAKESKEIAVSIKSTDKKGDAENKATVNVKLDKTIPADKVTEKDIKEIADTTKTAIENGDNSLKGDAGKAILGKVEANTKANAHLSEDAKANVAESTEKAQASTETEAKATVTEAPKSASQPSAPANNKPAEKAKTWVPEKGHWENTTEKVWVPNVVTVTDKPAWDEQVEIGIKYVFSDGHVACSDAEARAYSKKMILADTPVSYTFYPQYKTVHHDAVTHTEDRGHYENKVTGRKWVVDQAGHYE</sequence>
<evidence type="ECO:0000256" key="1">
    <source>
        <dbReference type="SAM" id="MobiDB-lite"/>
    </source>
</evidence>
<gene>
    <name evidence="3" type="ORF">HMPREF3192_00873</name>
</gene>
<organism evidence="3 4">
    <name type="scientific">Atopobium deltae</name>
    <dbReference type="NCBI Taxonomy" id="1393034"/>
    <lineage>
        <taxon>Bacteria</taxon>
        <taxon>Bacillati</taxon>
        <taxon>Actinomycetota</taxon>
        <taxon>Coriobacteriia</taxon>
        <taxon>Coriobacteriales</taxon>
        <taxon>Atopobiaceae</taxon>
        <taxon>Atopobium</taxon>
    </lineage>
</organism>
<dbReference type="Proteomes" id="UP000070675">
    <property type="component" value="Unassembled WGS sequence"/>
</dbReference>
<keyword evidence="2" id="KW-0812">Transmembrane</keyword>
<keyword evidence="2" id="KW-0472">Membrane</keyword>
<proteinExistence type="predicted"/>
<accession>A0A133XU12</accession>
<evidence type="ECO:0000313" key="4">
    <source>
        <dbReference type="Proteomes" id="UP000070675"/>
    </source>
</evidence>
<reference evidence="4" key="1">
    <citation type="submission" date="2016-01" db="EMBL/GenBank/DDBJ databases">
        <authorList>
            <person name="Mitreva M."/>
            <person name="Pepin K.H."/>
            <person name="Mihindukulasuriya K.A."/>
            <person name="Fulton R."/>
            <person name="Fronick C."/>
            <person name="O'Laughlin M."/>
            <person name="Miner T."/>
            <person name="Herter B."/>
            <person name="Rosa B.A."/>
            <person name="Cordes M."/>
            <person name="Tomlinson C."/>
            <person name="Wollam A."/>
            <person name="Palsikar V.B."/>
            <person name="Mardis E.R."/>
            <person name="Wilson R.K."/>
        </authorList>
    </citation>
    <scope>NUCLEOTIDE SEQUENCE [LARGE SCALE GENOMIC DNA]</scope>
    <source>
        <strain evidence="4">DNF00019</strain>
    </source>
</reference>
<dbReference type="EMBL" id="LSCR01000015">
    <property type="protein sequence ID" value="KXB34434.1"/>
    <property type="molecule type" value="Genomic_DNA"/>
</dbReference>
<feature type="transmembrane region" description="Helical" evidence="2">
    <location>
        <begin position="38"/>
        <end position="62"/>
    </location>
</feature>
<protein>
    <submittedName>
        <fullName evidence="3">Uncharacterized protein</fullName>
    </submittedName>
</protein>
<name>A0A133XU12_9ACTN</name>
<dbReference type="PATRIC" id="fig|1393034.3.peg.843"/>
<dbReference type="AlphaFoldDB" id="A0A133XU12"/>
<evidence type="ECO:0000256" key="2">
    <source>
        <dbReference type="SAM" id="Phobius"/>
    </source>
</evidence>
<feature type="region of interest" description="Disordered" evidence="1">
    <location>
        <begin position="243"/>
        <end position="292"/>
    </location>
</feature>
<feature type="compositionally biased region" description="Low complexity" evidence="1">
    <location>
        <begin position="259"/>
        <end position="286"/>
    </location>
</feature>
<comment type="caution">
    <text evidence="3">The sequence shown here is derived from an EMBL/GenBank/DDBJ whole genome shotgun (WGS) entry which is preliminary data.</text>
</comment>
<keyword evidence="4" id="KW-1185">Reference proteome</keyword>
<evidence type="ECO:0000313" key="3">
    <source>
        <dbReference type="EMBL" id="KXB34434.1"/>
    </source>
</evidence>
<keyword evidence="2" id="KW-1133">Transmembrane helix</keyword>